<dbReference type="Proteomes" id="UP000199088">
    <property type="component" value="Unassembled WGS sequence"/>
</dbReference>
<dbReference type="EMBL" id="FNIR01000016">
    <property type="protein sequence ID" value="SDP55213.1"/>
    <property type="molecule type" value="Genomic_DNA"/>
</dbReference>
<dbReference type="SUPFAM" id="SSF53474">
    <property type="entry name" value="alpha/beta-Hydrolases"/>
    <property type="match status" value="1"/>
</dbReference>
<accession>A0A1H0TMM4</accession>
<dbReference type="STRING" id="1052260.SAMN05660199_04200"/>
<keyword evidence="2" id="KW-0732">Signal</keyword>
<dbReference type="PANTHER" id="PTHR43248:SF29">
    <property type="entry name" value="TRIPEPTIDYL AMINOPEPTIDASE"/>
    <property type="match status" value="1"/>
</dbReference>
<dbReference type="AlphaFoldDB" id="A0A1H0TMM4"/>
<comment type="similarity">
    <text evidence="1">Belongs to the peptidase S33 family.</text>
</comment>
<name>A0A1H0TMM4_9ACTN</name>
<organism evidence="6 7">
    <name type="scientific">Klenkia soli</name>
    <dbReference type="NCBI Taxonomy" id="1052260"/>
    <lineage>
        <taxon>Bacteria</taxon>
        <taxon>Bacillati</taxon>
        <taxon>Actinomycetota</taxon>
        <taxon>Actinomycetes</taxon>
        <taxon>Geodermatophilales</taxon>
        <taxon>Geodermatophilaceae</taxon>
        <taxon>Klenkia</taxon>
    </lineage>
</organism>
<feature type="domain" description="AB hydrolase-1" evidence="5">
    <location>
        <begin position="127"/>
        <end position="504"/>
    </location>
</feature>
<protein>
    <submittedName>
        <fullName evidence="6">Alpha/beta hydrolase fold</fullName>
    </submittedName>
</protein>
<gene>
    <name evidence="6" type="ORF">SAMN05660199_04200</name>
</gene>
<dbReference type="InterPro" id="IPR029058">
    <property type="entry name" value="AB_hydrolase_fold"/>
</dbReference>
<dbReference type="GO" id="GO:0016787">
    <property type="term" value="F:hydrolase activity"/>
    <property type="evidence" value="ECO:0007669"/>
    <property type="project" value="UniProtKB-KW"/>
</dbReference>
<evidence type="ECO:0000256" key="4">
    <source>
        <dbReference type="SAM" id="MobiDB-lite"/>
    </source>
</evidence>
<dbReference type="InterPro" id="IPR051601">
    <property type="entry name" value="Serine_prot/Carboxylest_S33"/>
</dbReference>
<evidence type="ECO:0000256" key="3">
    <source>
        <dbReference type="ARBA" id="ARBA00022801"/>
    </source>
</evidence>
<feature type="compositionally biased region" description="Low complexity" evidence="4">
    <location>
        <begin position="44"/>
        <end position="60"/>
    </location>
</feature>
<reference evidence="7" key="1">
    <citation type="submission" date="2016-10" db="EMBL/GenBank/DDBJ databases">
        <authorList>
            <person name="Varghese N."/>
            <person name="Submissions S."/>
        </authorList>
    </citation>
    <scope>NUCLEOTIDE SEQUENCE [LARGE SCALE GENOMIC DNA]</scope>
    <source>
        <strain evidence="7">DSM 45843</strain>
    </source>
</reference>
<evidence type="ECO:0000256" key="1">
    <source>
        <dbReference type="ARBA" id="ARBA00010088"/>
    </source>
</evidence>
<dbReference type="Pfam" id="PF00561">
    <property type="entry name" value="Abhydrolase_1"/>
    <property type="match status" value="1"/>
</dbReference>
<keyword evidence="3 6" id="KW-0378">Hydrolase</keyword>
<evidence type="ECO:0000313" key="6">
    <source>
        <dbReference type="EMBL" id="SDP55213.1"/>
    </source>
</evidence>
<evidence type="ECO:0000313" key="7">
    <source>
        <dbReference type="Proteomes" id="UP000199088"/>
    </source>
</evidence>
<feature type="region of interest" description="Disordered" evidence="4">
    <location>
        <begin position="43"/>
        <end position="62"/>
    </location>
</feature>
<keyword evidence="7" id="KW-1185">Reference proteome</keyword>
<dbReference type="PANTHER" id="PTHR43248">
    <property type="entry name" value="2-SUCCINYL-6-HYDROXY-2,4-CYCLOHEXADIENE-1-CARBOXYLATE SYNTHASE"/>
    <property type="match status" value="1"/>
</dbReference>
<sequence>MTGGALLGWFPVTAPPRRPAVLVALLAVVLVVLSACSSGDSTEEAATSSSAASATPTETPVQPVEWSDCTADIAPIIAGRAGADRPLTFGCGQIEVPLSYDDPTGPTLSLFAVRAVSGTQADRIGSLVVNPGGPGLSATDAAVQSALTLPDGVLGRFDVVGVDPRGVGLSQPVECISDDTKDQLTASEPRPSTADELDSAFALADDVAQGCADTYGAGLGAFSTVDSARDLDRVRQALGDTQLTYLGYSYGTTLGSTYAELYPENVRALVLDGAVDPDADRQSAAEAQAQGFEAAFDAFAANCTSLVGGCPVGADPRTFVGDLLTQAEATPIPSSREGETRQATPGLVLAAVRSALYNPAAWPQLAQSLAAAQAGDSAGVLTLADTFTGRGEDGTYTNTIDANITISCSDTDESYSQSDVRTLVADWGARYPLFGADSALSLYTCTPWDAPRTPLPDRDAEGAAPILVIGTQGDPVTPLPGAVDMAEDLASGVLLTWQGSGHTAYPKTDCVTAAVDSYLIDLAAPTADLTCPA</sequence>
<evidence type="ECO:0000256" key="2">
    <source>
        <dbReference type="ARBA" id="ARBA00022729"/>
    </source>
</evidence>
<evidence type="ECO:0000259" key="5">
    <source>
        <dbReference type="Pfam" id="PF00561"/>
    </source>
</evidence>
<dbReference type="InterPro" id="IPR000073">
    <property type="entry name" value="AB_hydrolase_1"/>
</dbReference>
<dbReference type="Gene3D" id="3.40.50.1820">
    <property type="entry name" value="alpha/beta hydrolase"/>
    <property type="match status" value="1"/>
</dbReference>
<proteinExistence type="inferred from homology"/>